<dbReference type="Proteomes" id="UP001141552">
    <property type="component" value="Unassembled WGS sequence"/>
</dbReference>
<protein>
    <submittedName>
        <fullName evidence="1">Uncharacterized protein</fullName>
    </submittedName>
</protein>
<evidence type="ECO:0000313" key="1">
    <source>
        <dbReference type="EMBL" id="KAJ4831795.1"/>
    </source>
</evidence>
<dbReference type="AlphaFoldDB" id="A0A9Q0J8Q7"/>
<reference evidence="1" key="1">
    <citation type="submission" date="2022-02" db="EMBL/GenBank/DDBJ databases">
        <authorList>
            <person name="Henning P.M."/>
            <person name="McCubbin A.G."/>
            <person name="Shore J.S."/>
        </authorList>
    </citation>
    <scope>NUCLEOTIDE SEQUENCE</scope>
    <source>
        <strain evidence="1">F60SS</strain>
        <tissue evidence="1">Leaves</tissue>
    </source>
</reference>
<dbReference type="EMBL" id="JAKUCV010005279">
    <property type="protein sequence ID" value="KAJ4831795.1"/>
    <property type="molecule type" value="Genomic_DNA"/>
</dbReference>
<name>A0A9Q0J8Q7_9ROSI</name>
<organism evidence="1 2">
    <name type="scientific">Turnera subulata</name>
    <dbReference type="NCBI Taxonomy" id="218843"/>
    <lineage>
        <taxon>Eukaryota</taxon>
        <taxon>Viridiplantae</taxon>
        <taxon>Streptophyta</taxon>
        <taxon>Embryophyta</taxon>
        <taxon>Tracheophyta</taxon>
        <taxon>Spermatophyta</taxon>
        <taxon>Magnoliopsida</taxon>
        <taxon>eudicotyledons</taxon>
        <taxon>Gunneridae</taxon>
        <taxon>Pentapetalae</taxon>
        <taxon>rosids</taxon>
        <taxon>fabids</taxon>
        <taxon>Malpighiales</taxon>
        <taxon>Passifloraceae</taxon>
        <taxon>Turnera</taxon>
    </lineage>
</organism>
<sequence>MQNEEERAEIVPLSGPPLAAASPCRKGQLQVAAVIFGLQFRRNLLPPTIEATVLERGDLHWSWAITLAALCLTGARCSSPVCSYSTVLTGCYQRQPLTRTEGSGGILLWLEEKVGFSSCDLEEVVEEGKGSRSP</sequence>
<accession>A0A9Q0J8Q7</accession>
<comment type="caution">
    <text evidence="1">The sequence shown here is derived from an EMBL/GenBank/DDBJ whole genome shotgun (WGS) entry which is preliminary data.</text>
</comment>
<evidence type="ECO:0000313" key="2">
    <source>
        <dbReference type="Proteomes" id="UP001141552"/>
    </source>
</evidence>
<reference evidence="1" key="2">
    <citation type="journal article" date="2023" name="Plants (Basel)">
        <title>Annotation of the Turnera subulata (Passifloraceae) Draft Genome Reveals the S-Locus Evolved after the Divergence of Turneroideae from Passifloroideae in a Stepwise Manner.</title>
        <authorList>
            <person name="Henning P.M."/>
            <person name="Roalson E.H."/>
            <person name="Mir W."/>
            <person name="McCubbin A.G."/>
            <person name="Shore J.S."/>
        </authorList>
    </citation>
    <scope>NUCLEOTIDE SEQUENCE</scope>
    <source>
        <strain evidence="1">F60SS</strain>
    </source>
</reference>
<proteinExistence type="predicted"/>
<gene>
    <name evidence="1" type="ORF">Tsubulata_017006</name>
</gene>
<keyword evidence="2" id="KW-1185">Reference proteome</keyword>